<comment type="subcellular location">
    <subcellularLocation>
        <location evidence="1">Membrane</location>
        <topology evidence="1">Multi-pass membrane protein</topology>
    </subcellularLocation>
</comment>
<organism evidence="9 10">
    <name type="scientific">Alienimonas californiensis</name>
    <dbReference type="NCBI Taxonomy" id="2527989"/>
    <lineage>
        <taxon>Bacteria</taxon>
        <taxon>Pseudomonadati</taxon>
        <taxon>Planctomycetota</taxon>
        <taxon>Planctomycetia</taxon>
        <taxon>Planctomycetales</taxon>
        <taxon>Planctomycetaceae</taxon>
        <taxon>Alienimonas</taxon>
    </lineage>
</organism>
<dbReference type="AlphaFoldDB" id="A0A517PD75"/>
<dbReference type="InterPro" id="IPR003453">
    <property type="entry name" value="ABC_MlaE_roteobac"/>
</dbReference>
<name>A0A517PD75_9PLAN</name>
<gene>
    <name evidence="9" type="primary">mlaE</name>
    <name evidence="9" type="ORF">CA12_34500</name>
</gene>
<reference evidence="9 10" key="1">
    <citation type="submission" date="2019-02" db="EMBL/GenBank/DDBJ databases">
        <title>Deep-cultivation of Planctomycetes and their phenomic and genomic characterization uncovers novel biology.</title>
        <authorList>
            <person name="Wiegand S."/>
            <person name="Jogler M."/>
            <person name="Boedeker C."/>
            <person name="Pinto D."/>
            <person name="Vollmers J."/>
            <person name="Rivas-Marin E."/>
            <person name="Kohn T."/>
            <person name="Peeters S.H."/>
            <person name="Heuer A."/>
            <person name="Rast P."/>
            <person name="Oberbeckmann S."/>
            <person name="Bunk B."/>
            <person name="Jeske O."/>
            <person name="Meyerdierks A."/>
            <person name="Storesund J.E."/>
            <person name="Kallscheuer N."/>
            <person name="Luecker S."/>
            <person name="Lage O.M."/>
            <person name="Pohl T."/>
            <person name="Merkel B.J."/>
            <person name="Hornburger P."/>
            <person name="Mueller R.-W."/>
            <person name="Bruemmer F."/>
            <person name="Labrenz M."/>
            <person name="Spormann A.M."/>
            <person name="Op den Camp H."/>
            <person name="Overmann J."/>
            <person name="Amann R."/>
            <person name="Jetten M.S.M."/>
            <person name="Mascher T."/>
            <person name="Medema M.H."/>
            <person name="Devos D.P."/>
            <person name="Kaster A.-K."/>
            <person name="Ovreas L."/>
            <person name="Rohde M."/>
            <person name="Galperin M.Y."/>
            <person name="Jogler C."/>
        </authorList>
    </citation>
    <scope>NUCLEOTIDE SEQUENCE [LARGE SCALE GENOMIC DNA]</scope>
    <source>
        <strain evidence="9 10">CA12</strain>
    </source>
</reference>
<comment type="similarity">
    <text evidence="2 7">Belongs to the MlaE permease family.</text>
</comment>
<keyword evidence="6 7" id="KW-0472">Membrane</keyword>
<evidence type="ECO:0000256" key="1">
    <source>
        <dbReference type="ARBA" id="ARBA00004141"/>
    </source>
</evidence>
<keyword evidence="5 7" id="KW-1133">Transmembrane helix</keyword>
<dbReference type="InterPro" id="IPR030802">
    <property type="entry name" value="Permease_MalE"/>
</dbReference>
<feature type="transmembrane region" description="Helical" evidence="7">
    <location>
        <begin position="170"/>
        <end position="195"/>
    </location>
</feature>
<dbReference type="KEGG" id="acaf:CA12_34500"/>
<sequence>MSVGTPAAAPPAPPAQRAAPPRPLTEPVRVLGAVLLSFVRDVGDLTLFAAAALRSVLRTRPSKRILLPCLYEIGVRSIPVVLITGGFIGMVLAVQSYDQLHMMHLENRLGAVVNVSLVKELGPVLAAVMLAGRVGSRTAAELGTMRVTEQIDAVKALGADPIGHLVVPRVAACVLLIPLLTVLADACGMFGGWLFSVKLLGISDFHYWHHTLSFITAYDFASGLLKSLAFGASIGVIACHRGFHCGAGAEGVGAAATESFVLSFMAILCLDFLLGVVLGRLYWILWPAPMTLM</sequence>
<feature type="compositionally biased region" description="Pro residues" evidence="8">
    <location>
        <begin position="8"/>
        <end position="23"/>
    </location>
</feature>
<dbReference type="NCBIfam" id="TIGR00056">
    <property type="entry name" value="MlaE family lipid ABC transporter permease subunit"/>
    <property type="match status" value="1"/>
</dbReference>
<keyword evidence="10" id="KW-1185">Reference proteome</keyword>
<evidence type="ECO:0000256" key="5">
    <source>
        <dbReference type="ARBA" id="ARBA00022989"/>
    </source>
</evidence>
<dbReference type="GO" id="GO:0005548">
    <property type="term" value="F:phospholipid transporter activity"/>
    <property type="evidence" value="ECO:0007669"/>
    <property type="project" value="TreeGrafter"/>
</dbReference>
<keyword evidence="4 7" id="KW-0812">Transmembrane</keyword>
<evidence type="ECO:0000313" key="9">
    <source>
        <dbReference type="EMBL" id="QDT17330.1"/>
    </source>
</evidence>
<dbReference type="Proteomes" id="UP000318741">
    <property type="component" value="Chromosome"/>
</dbReference>
<evidence type="ECO:0000256" key="4">
    <source>
        <dbReference type="ARBA" id="ARBA00022692"/>
    </source>
</evidence>
<dbReference type="Pfam" id="PF02405">
    <property type="entry name" value="MlaE"/>
    <property type="match status" value="1"/>
</dbReference>
<dbReference type="EMBL" id="CP036265">
    <property type="protein sequence ID" value="QDT17330.1"/>
    <property type="molecule type" value="Genomic_DNA"/>
</dbReference>
<evidence type="ECO:0000256" key="6">
    <source>
        <dbReference type="ARBA" id="ARBA00023136"/>
    </source>
</evidence>
<evidence type="ECO:0000313" key="10">
    <source>
        <dbReference type="Proteomes" id="UP000318741"/>
    </source>
</evidence>
<evidence type="ECO:0000256" key="3">
    <source>
        <dbReference type="ARBA" id="ARBA00022448"/>
    </source>
</evidence>
<dbReference type="PANTHER" id="PTHR30188:SF4">
    <property type="entry name" value="PROTEIN TRIGALACTOSYLDIACYLGLYCEROL 1, CHLOROPLASTIC"/>
    <property type="match status" value="1"/>
</dbReference>
<proteinExistence type="inferred from homology"/>
<evidence type="ECO:0000256" key="2">
    <source>
        <dbReference type="ARBA" id="ARBA00007556"/>
    </source>
</evidence>
<accession>A0A517PD75</accession>
<feature type="transmembrane region" description="Helical" evidence="7">
    <location>
        <begin position="109"/>
        <end position="131"/>
    </location>
</feature>
<evidence type="ECO:0000256" key="8">
    <source>
        <dbReference type="SAM" id="MobiDB-lite"/>
    </source>
</evidence>
<dbReference type="PANTHER" id="PTHR30188">
    <property type="entry name" value="ABC TRANSPORTER PERMEASE PROTEIN-RELATED"/>
    <property type="match status" value="1"/>
</dbReference>
<dbReference type="RefSeq" id="WP_242687980.1">
    <property type="nucleotide sequence ID" value="NZ_CP036265.1"/>
</dbReference>
<evidence type="ECO:0000256" key="7">
    <source>
        <dbReference type="RuleBase" id="RU362044"/>
    </source>
</evidence>
<dbReference type="GO" id="GO:0043190">
    <property type="term" value="C:ATP-binding cassette (ABC) transporter complex"/>
    <property type="evidence" value="ECO:0007669"/>
    <property type="project" value="InterPro"/>
</dbReference>
<protein>
    <submittedName>
        <fullName evidence="9">ABC transport permease subunit MlaE</fullName>
    </submittedName>
</protein>
<keyword evidence="3" id="KW-0813">Transport</keyword>
<feature type="transmembrane region" description="Helical" evidence="7">
    <location>
        <begin position="73"/>
        <end position="97"/>
    </location>
</feature>
<feature type="transmembrane region" description="Helical" evidence="7">
    <location>
        <begin position="260"/>
        <end position="285"/>
    </location>
</feature>
<feature type="transmembrane region" description="Helical" evidence="7">
    <location>
        <begin position="215"/>
        <end position="239"/>
    </location>
</feature>
<feature type="region of interest" description="Disordered" evidence="8">
    <location>
        <begin position="1"/>
        <end position="23"/>
    </location>
</feature>